<organism evidence="1 2">
    <name type="scientific">Trifolium pratense</name>
    <name type="common">Red clover</name>
    <dbReference type="NCBI Taxonomy" id="57577"/>
    <lineage>
        <taxon>Eukaryota</taxon>
        <taxon>Viridiplantae</taxon>
        <taxon>Streptophyta</taxon>
        <taxon>Embryophyta</taxon>
        <taxon>Tracheophyta</taxon>
        <taxon>Spermatophyta</taxon>
        <taxon>Magnoliopsida</taxon>
        <taxon>eudicotyledons</taxon>
        <taxon>Gunneridae</taxon>
        <taxon>Pentapetalae</taxon>
        <taxon>rosids</taxon>
        <taxon>fabids</taxon>
        <taxon>Fabales</taxon>
        <taxon>Fabaceae</taxon>
        <taxon>Papilionoideae</taxon>
        <taxon>50 kb inversion clade</taxon>
        <taxon>NPAAA clade</taxon>
        <taxon>Hologalegina</taxon>
        <taxon>IRL clade</taxon>
        <taxon>Trifolieae</taxon>
        <taxon>Trifolium</taxon>
    </lineage>
</organism>
<protein>
    <submittedName>
        <fullName evidence="1">Subtilisin-like protease-like protein</fullName>
    </submittedName>
</protein>
<reference evidence="1 2" key="2">
    <citation type="journal article" date="2017" name="Front. Plant Sci.">
        <title>Gene Classification and Mining of Molecular Markers Useful in Red Clover (Trifolium pratense) Breeding.</title>
        <authorList>
            <person name="Istvanek J."/>
            <person name="Dluhosova J."/>
            <person name="Dluhos P."/>
            <person name="Patkova L."/>
            <person name="Nedelnik J."/>
            <person name="Repkova J."/>
        </authorList>
    </citation>
    <scope>NUCLEOTIDE SEQUENCE [LARGE SCALE GENOMIC DNA]</scope>
    <source>
        <strain evidence="2">cv. Tatra</strain>
        <tissue evidence="1">Young leaves</tissue>
    </source>
</reference>
<keyword evidence="1" id="KW-0378">Hydrolase</keyword>
<gene>
    <name evidence="1" type="ORF">L195_g060114</name>
</gene>
<feature type="non-terminal residue" evidence="1">
    <location>
        <position position="1"/>
    </location>
</feature>
<name>A0A2K3K1W9_TRIPR</name>
<sequence length="81" mass="8364">KGKIVGCDREGNIKSVAEGQEALSAGAKGMLLSNRPQQGKTTLAEPHVLSCVGNGQDENTPVIINTTEPAGSHAAYDITSM</sequence>
<dbReference type="AlphaFoldDB" id="A0A2K3K1W9"/>
<accession>A0A2K3K1W9</accession>
<evidence type="ECO:0000313" key="1">
    <source>
        <dbReference type="EMBL" id="PNX60293.1"/>
    </source>
</evidence>
<proteinExistence type="predicted"/>
<dbReference type="Gene3D" id="3.50.30.30">
    <property type="match status" value="1"/>
</dbReference>
<dbReference type="Proteomes" id="UP000236291">
    <property type="component" value="Unassembled WGS sequence"/>
</dbReference>
<dbReference type="CDD" id="cd02120">
    <property type="entry name" value="PA_subtilisin_like"/>
    <property type="match status" value="1"/>
</dbReference>
<reference evidence="1 2" key="1">
    <citation type="journal article" date="2014" name="Am. J. Bot.">
        <title>Genome assembly and annotation for red clover (Trifolium pratense; Fabaceae).</title>
        <authorList>
            <person name="Istvanek J."/>
            <person name="Jaros M."/>
            <person name="Krenek A."/>
            <person name="Repkova J."/>
        </authorList>
    </citation>
    <scope>NUCLEOTIDE SEQUENCE [LARGE SCALE GENOMIC DNA]</scope>
    <source>
        <strain evidence="2">cv. Tatra</strain>
        <tissue evidence="1">Young leaves</tissue>
    </source>
</reference>
<dbReference type="EMBL" id="ASHM01135996">
    <property type="protein sequence ID" value="PNX60293.1"/>
    <property type="molecule type" value="Genomic_DNA"/>
</dbReference>
<dbReference type="GO" id="GO:0008233">
    <property type="term" value="F:peptidase activity"/>
    <property type="evidence" value="ECO:0007669"/>
    <property type="project" value="UniProtKB-KW"/>
</dbReference>
<dbReference type="GO" id="GO:0006508">
    <property type="term" value="P:proteolysis"/>
    <property type="evidence" value="ECO:0007669"/>
    <property type="project" value="UniProtKB-KW"/>
</dbReference>
<keyword evidence="1" id="KW-0645">Protease</keyword>
<evidence type="ECO:0000313" key="2">
    <source>
        <dbReference type="Proteomes" id="UP000236291"/>
    </source>
</evidence>
<comment type="caution">
    <text evidence="1">The sequence shown here is derived from an EMBL/GenBank/DDBJ whole genome shotgun (WGS) entry which is preliminary data.</text>
</comment>